<sequence length="151" mass="16496">MPRKPSNTLTEAELRLMNVLWDRGESAVSDLVTAVSEEAALAYTSVLTTIRILEKKGYVHHRQEARAFLYSPSVGRDEASRSEVRHVLSRFFSNSREGLLLSLLGDGDITAEELQRLKAAIAAAPDDTTPRAGAPQPTAPGRAPTAKEVRK</sequence>
<keyword evidence="7" id="KW-1185">Reference proteome</keyword>
<dbReference type="EMBL" id="FNVA01000005">
    <property type="protein sequence ID" value="SEG42972.1"/>
    <property type="molecule type" value="Genomic_DNA"/>
</dbReference>
<dbReference type="InterPro" id="IPR036388">
    <property type="entry name" value="WH-like_DNA-bd_sf"/>
</dbReference>
<dbReference type="OrthoDB" id="9795583at2"/>
<dbReference type="Gene3D" id="1.10.10.10">
    <property type="entry name" value="Winged helix-like DNA-binding domain superfamily/Winged helix DNA-binding domain"/>
    <property type="match status" value="1"/>
</dbReference>
<protein>
    <submittedName>
        <fullName evidence="6">Transcriptional repressor, CopY family</fullName>
    </submittedName>
</protein>
<dbReference type="InterPro" id="IPR005650">
    <property type="entry name" value="BlaI_family"/>
</dbReference>
<reference evidence="6 7" key="1">
    <citation type="submission" date="2016-10" db="EMBL/GenBank/DDBJ databases">
        <authorList>
            <person name="de Groot N.N."/>
        </authorList>
    </citation>
    <scope>NUCLEOTIDE SEQUENCE [LARGE SCALE GENOMIC DNA]</scope>
    <source>
        <strain evidence="6 7">DSM 22489</strain>
    </source>
</reference>
<keyword evidence="4" id="KW-0804">Transcription</keyword>
<name>A0A1H6A3N1_9BACT</name>
<accession>A0A1H6A3N1</accession>
<keyword evidence="2" id="KW-0805">Transcription regulation</keyword>
<dbReference type="PIRSF" id="PIRSF019455">
    <property type="entry name" value="CopR_AtkY"/>
    <property type="match status" value="1"/>
</dbReference>
<dbReference type="Gene3D" id="1.10.4040.10">
    <property type="entry name" value="Penicillinase repressor domain"/>
    <property type="match status" value="1"/>
</dbReference>
<gene>
    <name evidence="6" type="ORF">SAMN05421819_2890</name>
</gene>
<dbReference type="GO" id="GO:0045892">
    <property type="term" value="P:negative regulation of DNA-templated transcription"/>
    <property type="evidence" value="ECO:0007669"/>
    <property type="project" value="InterPro"/>
</dbReference>
<evidence type="ECO:0000313" key="7">
    <source>
        <dbReference type="Proteomes" id="UP000236728"/>
    </source>
</evidence>
<feature type="region of interest" description="Disordered" evidence="5">
    <location>
        <begin position="121"/>
        <end position="151"/>
    </location>
</feature>
<evidence type="ECO:0000256" key="1">
    <source>
        <dbReference type="ARBA" id="ARBA00011046"/>
    </source>
</evidence>
<evidence type="ECO:0000256" key="3">
    <source>
        <dbReference type="ARBA" id="ARBA00023125"/>
    </source>
</evidence>
<dbReference type="RefSeq" id="WP_103933775.1">
    <property type="nucleotide sequence ID" value="NZ_FNVA01000005.1"/>
</dbReference>
<dbReference type="SUPFAM" id="SSF46785">
    <property type="entry name" value="Winged helix' DNA-binding domain"/>
    <property type="match status" value="1"/>
</dbReference>
<keyword evidence="3" id="KW-0238">DNA-binding</keyword>
<dbReference type="Pfam" id="PF03965">
    <property type="entry name" value="Penicillinase_R"/>
    <property type="match status" value="1"/>
</dbReference>
<evidence type="ECO:0000256" key="4">
    <source>
        <dbReference type="ARBA" id="ARBA00023163"/>
    </source>
</evidence>
<evidence type="ECO:0000256" key="5">
    <source>
        <dbReference type="SAM" id="MobiDB-lite"/>
    </source>
</evidence>
<comment type="similarity">
    <text evidence="1">Belongs to the BlaI transcriptional regulatory family.</text>
</comment>
<dbReference type="Proteomes" id="UP000236728">
    <property type="component" value="Unassembled WGS sequence"/>
</dbReference>
<proteinExistence type="inferred from homology"/>
<evidence type="ECO:0000256" key="2">
    <source>
        <dbReference type="ARBA" id="ARBA00023015"/>
    </source>
</evidence>
<evidence type="ECO:0000313" key="6">
    <source>
        <dbReference type="EMBL" id="SEG42972.1"/>
    </source>
</evidence>
<organism evidence="6 7">
    <name type="scientific">Bryocella elongata</name>
    <dbReference type="NCBI Taxonomy" id="863522"/>
    <lineage>
        <taxon>Bacteria</taxon>
        <taxon>Pseudomonadati</taxon>
        <taxon>Acidobacteriota</taxon>
        <taxon>Terriglobia</taxon>
        <taxon>Terriglobales</taxon>
        <taxon>Acidobacteriaceae</taxon>
        <taxon>Bryocella</taxon>
    </lineage>
</organism>
<dbReference type="AlphaFoldDB" id="A0A1H6A3N1"/>
<feature type="compositionally biased region" description="Low complexity" evidence="5">
    <location>
        <begin position="121"/>
        <end position="135"/>
    </location>
</feature>
<dbReference type="GO" id="GO:0003677">
    <property type="term" value="F:DNA binding"/>
    <property type="evidence" value="ECO:0007669"/>
    <property type="project" value="UniProtKB-KW"/>
</dbReference>
<dbReference type="InterPro" id="IPR036390">
    <property type="entry name" value="WH_DNA-bd_sf"/>
</dbReference>